<comment type="caution">
    <text evidence="1">The sequence shown here is derived from an EMBL/GenBank/DDBJ whole genome shotgun (WGS) entry which is preliminary data.</text>
</comment>
<dbReference type="GO" id="GO:0020037">
    <property type="term" value="F:heme binding"/>
    <property type="evidence" value="ECO:0007669"/>
    <property type="project" value="InterPro"/>
</dbReference>
<evidence type="ECO:0008006" key="3">
    <source>
        <dbReference type="Google" id="ProtNLM"/>
    </source>
</evidence>
<keyword evidence="2" id="KW-1185">Reference proteome</keyword>
<reference evidence="2" key="1">
    <citation type="submission" date="2018-05" db="EMBL/GenBank/DDBJ databases">
        <authorList>
            <person name="Li X."/>
        </authorList>
    </citation>
    <scope>NUCLEOTIDE SEQUENCE [LARGE SCALE GENOMIC DNA]</scope>
    <source>
        <strain evidence="2">YIM 73061</strain>
    </source>
</reference>
<proteinExistence type="predicted"/>
<evidence type="ECO:0000313" key="1">
    <source>
        <dbReference type="EMBL" id="RAK52081.1"/>
    </source>
</evidence>
<dbReference type="GO" id="GO:0019825">
    <property type="term" value="F:oxygen binding"/>
    <property type="evidence" value="ECO:0007669"/>
    <property type="project" value="InterPro"/>
</dbReference>
<organism evidence="1 2">
    <name type="scientific">Phenylobacterium deserti</name>
    <dbReference type="NCBI Taxonomy" id="1914756"/>
    <lineage>
        <taxon>Bacteria</taxon>
        <taxon>Pseudomonadati</taxon>
        <taxon>Pseudomonadota</taxon>
        <taxon>Alphaproteobacteria</taxon>
        <taxon>Caulobacterales</taxon>
        <taxon>Caulobacteraceae</taxon>
        <taxon>Phenylobacterium</taxon>
    </lineage>
</organism>
<sequence length="135" mass="15528">MRSANLIAQPAEGLSRESIGQLVRTFYGKARLDPHIGPVFEAAVDDWEHHLEHLTDFWSMVVLRDGRFRGSPMAAHARQPIRPEMFDTWLGLWRQSAREVFAPAVADEFIRRAERIAESFKLGLFFRPEDEAPQP</sequence>
<dbReference type="OrthoDB" id="25954at2"/>
<dbReference type="Gene3D" id="1.10.490.10">
    <property type="entry name" value="Globins"/>
    <property type="match status" value="1"/>
</dbReference>
<dbReference type="AlphaFoldDB" id="A0A328ABQ7"/>
<gene>
    <name evidence="1" type="ORF">DJ018_13075</name>
</gene>
<dbReference type="RefSeq" id="WP_111515405.1">
    <property type="nucleotide sequence ID" value="NZ_QFYR01000003.1"/>
</dbReference>
<name>A0A328ABQ7_9CAUL</name>
<dbReference type="InterPro" id="IPR009050">
    <property type="entry name" value="Globin-like_sf"/>
</dbReference>
<evidence type="ECO:0000313" key="2">
    <source>
        <dbReference type="Proteomes" id="UP000249725"/>
    </source>
</evidence>
<accession>A0A328ABQ7</accession>
<dbReference type="SUPFAM" id="SSF46458">
    <property type="entry name" value="Globin-like"/>
    <property type="match status" value="1"/>
</dbReference>
<dbReference type="InterPro" id="IPR012292">
    <property type="entry name" value="Globin/Proto"/>
</dbReference>
<protein>
    <recommendedName>
        <fullName evidence="3">Preprotein translocase subunit TatC</fullName>
    </recommendedName>
</protein>
<dbReference type="CDD" id="cd08916">
    <property type="entry name" value="TrHb3_P"/>
    <property type="match status" value="1"/>
</dbReference>
<dbReference type="Proteomes" id="UP000249725">
    <property type="component" value="Unassembled WGS sequence"/>
</dbReference>
<dbReference type="EMBL" id="QFYR01000003">
    <property type="protein sequence ID" value="RAK52081.1"/>
    <property type="molecule type" value="Genomic_DNA"/>
</dbReference>